<reference evidence="3 4" key="1">
    <citation type="submission" date="2016-11" db="EMBL/GenBank/DDBJ databases">
        <authorList>
            <person name="Varghese N."/>
            <person name="Submissions S."/>
        </authorList>
    </citation>
    <scope>NUCLEOTIDE SEQUENCE [LARGE SCALE GENOMIC DNA]</scope>
    <source>
        <strain evidence="3 4">DSM 15287</strain>
    </source>
</reference>
<dbReference type="OrthoDB" id="9836790at2"/>
<feature type="compositionally biased region" description="Polar residues" evidence="1">
    <location>
        <begin position="43"/>
        <end position="57"/>
    </location>
</feature>
<dbReference type="RefSeq" id="WP_149733076.1">
    <property type="nucleotide sequence ID" value="NZ_FQZD01000004.1"/>
</dbReference>
<feature type="region of interest" description="Disordered" evidence="1">
    <location>
        <begin position="192"/>
        <end position="212"/>
    </location>
</feature>
<dbReference type="Gene3D" id="2.30.30.830">
    <property type="match status" value="1"/>
</dbReference>
<gene>
    <name evidence="3" type="ORF">SAMN02745170_00135</name>
</gene>
<proteinExistence type="predicted"/>
<dbReference type="AlphaFoldDB" id="A0A1M6AEZ6"/>
<feature type="region of interest" description="Disordered" evidence="1">
    <location>
        <begin position="42"/>
        <end position="64"/>
    </location>
</feature>
<evidence type="ECO:0000313" key="3">
    <source>
        <dbReference type="EMBL" id="SHI34987.1"/>
    </source>
</evidence>
<organism evidence="3 4">
    <name type="scientific">Propionispora hippei DSM 15287</name>
    <dbReference type="NCBI Taxonomy" id="1123003"/>
    <lineage>
        <taxon>Bacteria</taxon>
        <taxon>Bacillati</taxon>
        <taxon>Bacillota</taxon>
        <taxon>Negativicutes</taxon>
        <taxon>Selenomonadales</taxon>
        <taxon>Sporomusaceae</taxon>
        <taxon>Propionispora</taxon>
    </lineage>
</organism>
<name>A0A1M6AEZ6_9FIRM</name>
<keyword evidence="2" id="KW-1133">Transmembrane helix</keyword>
<feature type="transmembrane region" description="Helical" evidence="2">
    <location>
        <begin position="12"/>
        <end position="31"/>
    </location>
</feature>
<evidence type="ECO:0000313" key="4">
    <source>
        <dbReference type="Proteomes" id="UP000322917"/>
    </source>
</evidence>
<keyword evidence="2" id="KW-0472">Membrane</keyword>
<accession>A0A1M6AEZ6</accession>
<dbReference type="EMBL" id="FQZD01000004">
    <property type="protein sequence ID" value="SHI34987.1"/>
    <property type="molecule type" value="Genomic_DNA"/>
</dbReference>
<keyword evidence="4" id="KW-1185">Reference proteome</keyword>
<evidence type="ECO:0000256" key="2">
    <source>
        <dbReference type="SAM" id="Phobius"/>
    </source>
</evidence>
<feature type="compositionally biased region" description="Polar residues" evidence="1">
    <location>
        <begin position="201"/>
        <end position="212"/>
    </location>
</feature>
<protein>
    <submittedName>
        <fullName evidence="3">Uncharacterized protein</fullName>
    </submittedName>
</protein>
<evidence type="ECO:0000256" key="1">
    <source>
        <dbReference type="SAM" id="MobiDB-lite"/>
    </source>
</evidence>
<sequence length="212" mass="22251">MNIKQDMSSLSSKIIATLAIGVMALALYLVVIPANEDNPIAPTVSNGQSSKVATQKTAAKDSNETNVSFPVVEKQGTVRNPFAIPPEYMDSKDKGTDSKLPVTQQPVPDAGQVAAGISPAALELPKFSVTGIVSSDDGQQLAVINDGKHSKAYRLGEQVGAYQVESIMSDMVVVSGPAGQLTLPITNNIKTEKSMAKERTGNGNDSTHNVAQ</sequence>
<dbReference type="Proteomes" id="UP000322917">
    <property type="component" value="Unassembled WGS sequence"/>
</dbReference>
<keyword evidence="2" id="KW-0812">Transmembrane</keyword>